<protein>
    <submittedName>
        <fullName evidence="3">T9SS type A sorting domain-containing protein</fullName>
    </submittedName>
</protein>
<reference evidence="3 4" key="1">
    <citation type="submission" date="2019-11" db="EMBL/GenBank/DDBJ databases">
        <title>Winogradskyella ouciana sp. nov., isolated from the hadal seawater of the Mariana Trench.</title>
        <authorList>
            <person name="Liu R."/>
        </authorList>
    </citation>
    <scope>NUCLEOTIDE SEQUENCE [LARGE SCALE GENOMIC DNA]</scope>
    <source>
        <strain evidence="3 4">ZXX205</strain>
    </source>
</reference>
<dbReference type="RefSeq" id="WP_155087900.1">
    <property type="nucleotide sequence ID" value="NZ_WJYA01000003.1"/>
</dbReference>
<evidence type="ECO:0000313" key="3">
    <source>
        <dbReference type="EMBL" id="MTE26065.1"/>
    </source>
</evidence>
<sequence length="274" mass="29941">MKHYFTLLLLIFSIYAINAQEYKFGIIHESGNAFKVVFIPDFNSFDSNTSDGIVDISDVGFTLMLPAGISEIQNVISLLTGRTWNLNSYDADFLIGQGLGDGTKDAFLLTMNPGQSIYSHVATAQIDLVSFEVVNPPAFGELYFLENTDPIAQGAGNVLDSFFNADIDGIGNGAGTIDYYGGNDPTLNSFSFSTLSIPDSVITNLDIFPNPVSKTLYITTNQTLKSVLLYNILGKQVYSSKDSNQIEVDGYQQGIYLLKIETNQGVTTKKIIIN</sequence>
<dbReference type="InterPro" id="IPR026444">
    <property type="entry name" value="Secre_tail"/>
</dbReference>
<dbReference type="NCBIfam" id="TIGR04183">
    <property type="entry name" value="Por_Secre_tail"/>
    <property type="match status" value="1"/>
</dbReference>
<proteinExistence type="predicted"/>
<dbReference type="AlphaFoldDB" id="A0A7K1GAK3"/>
<name>A0A7K1GAK3_9FLAO</name>
<gene>
    <name evidence="3" type="ORF">F1003_03880</name>
</gene>
<comment type="caution">
    <text evidence="3">The sequence shown here is derived from an EMBL/GenBank/DDBJ whole genome shotgun (WGS) entry which is preliminary data.</text>
</comment>
<accession>A0A7K1GAK3</accession>
<organism evidence="3 4">
    <name type="scientific">Winogradskyella ouciana</name>
    <dbReference type="NCBI Taxonomy" id="2608631"/>
    <lineage>
        <taxon>Bacteria</taxon>
        <taxon>Pseudomonadati</taxon>
        <taxon>Bacteroidota</taxon>
        <taxon>Flavobacteriia</taxon>
        <taxon>Flavobacteriales</taxon>
        <taxon>Flavobacteriaceae</taxon>
        <taxon>Winogradskyella</taxon>
    </lineage>
</organism>
<dbReference type="Proteomes" id="UP000447545">
    <property type="component" value="Unassembled WGS sequence"/>
</dbReference>
<evidence type="ECO:0000313" key="4">
    <source>
        <dbReference type="Proteomes" id="UP000447545"/>
    </source>
</evidence>
<evidence type="ECO:0000259" key="2">
    <source>
        <dbReference type="Pfam" id="PF18962"/>
    </source>
</evidence>
<dbReference type="EMBL" id="WJYA01000003">
    <property type="protein sequence ID" value="MTE26065.1"/>
    <property type="molecule type" value="Genomic_DNA"/>
</dbReference>
<evidence type="ECO:0000256" key="1">
    <source>
        <dbReference type="ARBA" id="ARBA00022729"/>
    </source>
</evidence>
<feature type="domain" description="Secretion system C-terminal sorting" evidence="2">
    <location>
        <begin position="207"/>
        <end position="273"/>
    </location>
</feature>
<dbReference type="Pfam" id="PF18962">
    <property type="entry name" value="Por_Secre_tail"/>
    <property type="match status" value="1"/>
</dbReference>
<keyword evidence="1" id="KW-0732">Signal</keyword>
<keyword evidence="4" id="KW-1185">Reference proteome</keyword>